<proteinExistence type="predicted"/>
<sequence>MWRPNGRTNHRELISLLITLSG</sequence>
<accession>A0A0E9UIG0</accession>
<reference evidence="1" key="1">
    <citation type="submission" date="2014-11" db="EMBL/GenBank/DDBJ databases">
        <authorList>
            <person name="Amaro Gonzalez C."/>
        </authorList>
    </citation>
    <scope>NUCLEOTIDE SEQUENCE</scope>
</reference>
<evidence type="ECO:0000313" key="1">
    <source>
        <dbReference type="EMBL" id="JAH64743.1"/>
    </source>
</evidence>
<dbReference type="EMBL" id="GBXM01043834">
    <property type="protein sequence ID" value="JAH64743.1"/>
    <property type="molecule type" value="Transcribed_RNA"/>
</dbReference>
<dbReference type="AlphaFoldDB" id="A0A0E9UIG0"/>
<name>A0A0E9UIG0_ANGAN</name>
<organism evidence="1">
    <name type="scientific">Anguilla anguilla</name>
    <name type="common">European freshwater eel</name>
    <name type="synonym">Muraena anguilla</name>
    <dbReference type="NCBI Taxonomy" id="7936"/>
    <lineage>
        <taxon>Eukaryota</taxon>
        <taxon>Metazoa</taxon>
        <taxon>Chordata</taxon>
        <taxon>Craniata</taxon>
        <taxon>Vertebrata</taxon>
        <taxon>Euteleostomi</taxon>
        <taxon>Actinopterygii</taxon>
        <taxon>Neopterygii</taxon>
        <taxon>Teleostei</taxon>
        <taxon>Anguilliformes</taxon>
        <taxon>Anguillidae</taxon>
        <taxon>Anguilla</taxon>
    </lineage>
</organism>
<protein>
    <submittedName>
        <fullName evidence="1">Uncharacterized protein</fullName>
    </submittedName>
</protein>
<reference evidence="1" key="2">
    <citation type="journal article" date="2015" name="Fish Shellfish Immunol.">
        <title>Early steps in the European eel (Anguilla anguilla)-Vibrio vulnificus interaction in the gills: Role of the RtxA13 toxin.</title>
        <authorList>
            <person name="Callol A."/>
            <person name="Pajuelo D."/>
            <person name="Ebbesson L."/>
            <person name="Teles M."/>
            <person name="MacKenzie S."/>
            <person name="Amaro C."/>
        </authorList>
    </citation>
    <scope>NUCLEOTIDE SEQUENCE</scope>
</reference>